<dbReference type="Proteomes" id="UP000597762">
    <property type="component" value="Unassembled WGS sequence"/>
</dbReference>
<dbReference type="AlphaFoldDB" id="A0A812B8I3"/>
<keyword evidence="3" id="KW-0175">Coiled coil</keyword>
<keyword evidence="6" id="KW-1185">Reference proteome</keyword>
<dbReference type="InterPro" id="IPR036322">
    <property type="entry name" value="WD40_repeat_dom_sf"/>
</dbReference>
<keyword evidence="1" id="KW-0853">WD repeat</keyword>
<dbReference type="InterPro" id="IPR035969">
    <property type="entry name" value="Rab-GAP_TBC_sf"/>
</dbReference>
<dbReference type="InterPro" id="IPR051570">
    <property type="entry name" value="TBC1_cilium_biogenesis"/>
</dbReference>
<reference evidence="5" key="1">
    <citation type="submission" date="2021-01" db="EMBL/GenBank/DDBJ databases">
        <authorList>
            <person name="Li R."/>
            <person name="Bekaert M."/>
        </authorList>
    </citation>
    <scope>NUCLEOTIDE SEQUENCE</scope>
    <source>
        <strain evidence="5">Farmed</strain>
    </source>
</reference>
<evidence type="ECO:0000313" key="5">
    <source>
        <dbReference type="EMBL" id="CAE1172894.1"/>
    </source>
</evidence>
<dbReference type="OrthoDB" id="5578278at2759"/>
<sequence>MQYLDVFRKEEGRIWTRKPCPSIDDGIIVRVSHKVLETSTSFPSRNIRFLHAAFDRVGERFIAGDHQGNIYTFNLSRNWMTLVKKTKIPLTAIAYTLRKKSEFLVALADYSLRCYDTETKEIVAEMKGHQTAINRISVHMSGRYGITTSIDDAILWDLEKFERLKKLNINENIDITEVFFLPLSNIILTCFKDDSIFGWELDSLTCKFELPIPAGKKPRYRTLVSSSNGRTLAAAGRSRFINLFALDTRTLFRVIELPNKVTFVKQLVFLPEKFDNGSSQILGALCQDGIARFMNITSCKLLFDVGTLESRVHFLVISPGGKHMLGLMDSGDMNIYSLATLTCEVNKPPPPVVKAVRGCSILEDSENSQLLSKSSRKTFSSEENVFEDGIDKERLYRILLGHGEYPSKYRLFIWRSLLQLPENHLAYAALVDKGIHPAFACLHETYPVKSRRLLRLLQRVLSALAHWSPILAETKYLPNIIYAWPLLESLFTEVLTKNEWLCMWDHVLSNHPSFLLLLVAAYILKARSPLLKCVELEDFKYYFSHQNAVNVQKVIKTAYHLMETTDEDIHPRRLLEGFVPLTKGQYPVFNKYPKFIVDYQKQERERIQQEELEYLRQRQLSLEIQKATLHRQQEEEAWYRQQQLLLDAEAKRRKLIKEEEGKLMMQRQRLQSMNRESKIQQLNLLDDVRRKFLHLLRQQREMELRRLNDKVVSQEKDKVRDMDAALNEAEIKNFELELQKRLYEQEMLREYIQSSNTLKMDEEVCRNHEELEHKIIDCMTDLLGDKKCQEAVSRKVQADLQNNPGLVSAMFGPEKENYSEAQTNAKNPKSPILTEINGNSATTKKDQYLDFDEDDNLSDINDAISKFSFSPDQRRVQTETKFMNEVRLLRQRLARESRLKKPPP</sequence>
<feature type="region of interest" description="Disordered" evidence="4">
    <location>
        <begin position="818"/>
        <end position="839"/>
    </location>
</feature>
<dbReference type="GO" id="GO:0060271">
    <property type="term" value="P:cilium assembly"/>
    <property type="evidence" value="ECO:0007669"/>
    <property type="project" value="TreeGrafter"/>
</dbReference>
<comment type="caution">
    <text evidence="5">The sequence shown here is derived from an EMBL/GenBank/DDBJ whole genome shotgun (WGS) entry which is preliminary data.</text>
</comment>
<dbReference type="PANTHER" id="PTHR19853:SF1">
    <property type="entry name" value="TBC1 DOMAIN FAMILY MEMBER 31"/>
    <property type="match status" value="1"/>
</dbReference>
<dbReference type="GO" id="GO:0036064">
    <property type="term" value="C:ciliary basal body"/>
    <property type="evidence" value="ECO:0007669"/>
    <property type="project" value="TreeGrafter"/>
</dbReference>
<keyword evidence="2" id="KW-0677">Repeat</keyword>
<name>A0A812B8I3_ACAPH</name>
<evidence type="ECO:0000256" key="3">
    <source>
        <dbReference type="SAM" id="Coils"/>
    </source>
</evidence>
<dbReference type="Gene3D" id="1.10.472.80">
    <property type="entry name" value="Ypt/Rab-GAP domain of gyp1p, domain 3"/>
    <property type="match status" value="1"/>
</dbReference>
<dbReference type="SMART" id="SM00320">
    <property type="entry name" value="WD40"/>
    <property type="match status" value="3"/>
</dbReference>
<dbReference type="InterPro" id="IPR001680">
    <property type="entry name" value="WD40_rpt"/>
</dbReference>
<dbReference type="SUPFAM" id="SSF47923">
    <property type="entry name" value="Ypt/Rab-GAP domain of gyp1p"/>
    <property type="match status" value="1"/>
</dbReference>
<accession>A0A812B8I3</accession>
<dbReference type="InterPro" id="IPR015943">
    <property type="entry name" value="WD40/YVTN_repeat-like_dom_sf"/>
</dbReference>
<dbReference type="Gene3D" id="2.130.10.10">
    <property type="entry name" value="YVTN repeat-like/Quinoprotein amine dehydrogenase"/>
    <property type="match status" value="2"/>
</dbReference>
<protein>
    <submittedName>
        <fullName evidence="5">TBC1 domain family member 31</fullName>
    </submittedName>
</protein>
<proteinExistence type="predicted"/>
<dbReference type="PANTHER" id="PTHR19853">
    <property type="entry name" value="WD REPEAT CONTAINING PROTEIN 3 WDR3"/>
    <property type="match status" value="1"/>
</dbReference>
<evidence type="ECO:0000256" key="4">
    <source>
        <dbReference type="SAM" id="MobiDB-lite"/>
    </source>
</evidence>
<evidence type="ECO:0000256" key="1">
    <source>
        <dbReference type="ARBA" id="ARBA00022574"/>
    </source>
</evidence>
<evidence type="ECO:0000256" key="2">
    <source>
        <dbReference type="ARBA" id="ARBA00022737"/>
    </source>
</evidence>
<feature type="coiled-coil region" evidence="3">
    <location>
        <begin position="656"/>
        <end position="746"/>
    </location>
</feature>
<gene>
    <name evidence="5" type="ORF">SPHA_12319</name>
</gene>
<dbReference type="SUPFAM" id="SSF50978">
    <property type="entry name" value="WD40 repeat-like"/>
    <property type="match status" value="1"/>
</dbReference>
<dbReference type="EMBL" id="CAHIKZ030000412">
    <property type="protein sequence ID" value="CAE1172894.1"/>
    <property type="molecule type" value="Genomic_DNA"/>
</dbReference>
<organism evidence="5 6">
    <name type="scientific">Acanthosepion pharaonis</name>
    <name type="common">Pharaoh cuttlefish</name>
    <name type="synonym">Sepia pharaonis</name>
    <dbReference type="NCBI Taxonomy" id="158019"/>
    <lineage>
        <taxon>Eukaryota</taxon>
        <taxon>Metazoa</taxon>
        <taxon>Spiralia</taxon>
        <taxon>Lophotrochozoa</taxon>
        <taxon>Mollusca</taxon>
        <taxon>Cephalopoda</taxon>
        <taxon>Coleoidea</taxon>
        <taxon>Decapodiformes</taxon>
        <taxon>Sepiida</taxon>
        <taxon>Sepiina</taxon>
        <taxon>Sepiidae</taxon>
        <taxon>Acanthosepion</taxon>
    </lineage>
</organism>
<evidence type="ECO:0000313" key="6">
    <source>
        <dbReference type="Proteomes" id="UP000597762"/>
    </source>
</evidence>